<protein>
    <submittedName>
        <fullName evidence="1">Uncharacterized protein</fullName>
    </submittedName>
</protein>
<accession>A0A0E9Q008</accession>
<reference evidence="1" key="1">
    <citation type="submission" date="2014-11" db="EMBL/GenBank/DDBJ databases">
        <authorList>
            <person name="Amaro Gonzalez C."/>
        </authorList>
    </citation>
    <scope>NUCLEOTIDE SEQUENCE</scope>
</reference>
<reference evidence="1" key="2">
    <citation type="journal article" date="2015" name="Fish Shellfish Immunol.">
        <title>Early steps in the European eel (Anguilla anguilla)-Vibrio vulnificus interaction in the gills: Role of the RtxA13 toxin.</title>
        <authorList>
            <person name="Callol A."/>
            <person name="Pajuelo D."/>
            <person name="Ebbesson L."/>
            <person name="Teles M."/>
            <person name="MacKenzie S."/>
            <person name="Amaro C."/>
        </authorList>
    </citation>
    <scope>NUCLEOTIDE SEQUENCE</scope>
</reference>
<name>A0A0E9Q008_ANGAN</name>
<dbReference type="EMBL" id="GBXM01099129">
    <property type="protein sequence ID" value="JAH09448.1"/>
    <property type="molecule type" value="Transcribed_RNA"/>
</dbReference>
<proteinExistence type="predicted"/>
<sequence>MWSTASLFIFSRLL</sequence>
<evidence type="ECO:0000313" key="1">
    <source>
        <dbReference type="EMBL" id="JAH09448.1"/>
    </source>
</evidence>
<organism evidence="1">
    <name type="scientific">Anguilla anguilla</name>
    <name type="common">European freshwater eel</name>
    <name type="synonym">Muraena anguilla</name>
    <dbReference type="NCBI Taxonomy" id="7936"/>
    <lineage>
        <taxon>Eukaryota</taxon>
        <taxon>Metazoa</taxon>
        <taxon>Chordata</taxon>
        <taxon>Craniata</taxon>
        <taxon>Vertebrata</taxon>
        <taxon>Euteleostomi</taxon>
        <taxon>Actinopterygii</taxon>
        <taxon>Neopterygii</taxon>
        <taxon>Teleostei</taxon>
        <taxon>Anguilliformes</taxon>
        <taxon>Anguillidae</taxon>
        <taxon>Anguilla</taxon>
    </lineage>
</organism>